<proteinExistence type="predicted"/>
<dbReference type="CDD" id="cd06587">
    <property type="entry name" value="VOC"/>
    <property type="match status" value="1"/>
</dbReference>
<dbReference type="Gene3D" id="3.10.180.10">
    <property type="entry name" value="2,3-Dihydroxybiphenyl 1,2-Dioxygenase, domain 1"/>
    <property type="match status" value="1"/>
</dbReference>
<dbReference type="InterPro" id="IPR052164">
    <property type="entry name" value="Anthracycline_SecMetBiosynth"/>
</dbReference>
<name>A0ABV8AR91_9BACT</name>
<dbReference type="PROSITE" id="PS51819">
    <property type="entry name" value="VOC"/>
    <property type="match status" value="1"/>
</dbReference>
<dbReference type="InterPro" id="IPR004360">
    <property type="entry name" value="Glyas_Fos-R_dOase_dom"/>
</dbReference>
<accession>A0ABV8AR91</accession>
<dbReference type="Proteomes" id="UP001595805">
    <property type="component" value="Unassembled WGS sequence"/>
</dbReference>
<sequence>MDNSKPKVTGIGGVFFKTNNPEATKEWYSKNLGLAVNEYGSAFEFRNAHRPDEINYLSWSPFSKDTKYFDPSGKEFMINYRVQHIEQLVENLKANGVVICDEIETYDYGKFVHIMDMDGNKIELWEPKDHVFTEMGGETTK</sequence>
<dbReference type="RefSeq" id="WP_377905811.1">
    <property type="nucleotide sequence ID" value="NZ_JBHRZS010000007.1"/>
</dbReference>
<evidence type="ECO:0000313" key="2">
    <source>
        <dbReference type="EMBL" id="MFC3880453.1"/>
    </source>
</evidence>
<comment type="caution">
    <text evidence="2">The sequence shown here is derived from an EMBL/GenBank/DDBJ whole genome shotgun (WGS) entry which is preliminary data.</text>
</comment>
<organism evidence="2 3">
    <name type="scientific">Algoriphagus namhaensis</name>
    <dbReference type="NCBI Taxonomy" id="915353"/>
    <lineage>
        <taxon>Bacteria</taxon>
        <taxon>Pseudomonadati</taxon>
        <taxon>Bacteroidota</taxon>
        <taxon>Cytophagia</taxon>
        <taxon>Cytophagales</taxon>
        <taxon>Cyclobacteriaceae</taxon>
        <taxon>Algoriphagus</taxon>
    </lineage>
</organism>
<dbReference type="EMBL" id="JBHRZS010000007">
    <property type="protein sequence ID" value="MFC3880453.1"/>
    <property type="molecule type" value="Genomic_DNA"/>
</dbReference>
<reference evidence="3" key="1">
    <citation type="journal article" date="2019" name="Int. J. Syst. Evol. Microbiol.">
        <title>The Global Catalogue of Microorganisms (GCM) 10K type strain sequencing project: providing services to taxonomists for standard genome sequencing and annotation.</title>
        <authorList>
            <consortium name="The Broad Institute Genomics Platform"/>
            <consortium name="The Broad Institute Genome Sequencing Center for Infectious Disease"/>
            <person name="Wu L."/>
            <person name="Ma J."/>
        </authorList>
    </citation>
    <scope>NUCLEOTIDE SEQUENCE [LARGE SCALE GENOMIC DNA]</scope>
    <source>
        <strain evidence="3">CCUG 60523</strain>
    </source>
</reference>
<evidence type="ECO:0000313" key="3">
    <source>
        <dbReference type="Proteomes" id="UP001595805"/>
    </source>
</evidence>
<dbReference type="InterPro" id="IPR037523">
    <property type="entry name" value="VOC_core"/>
</dbReference>
<feature type="domain" description="VOC" evidence="1">
    <location>
        <begin position="10"/>
        <end position="127"/>
    </location>
</feature>
<gene>
    <name evidence="2" type="ORF">ACFOSV_09715</name>
</gene>
<dbReference type="InterPro" id="IPR029068">
    <property type="entry name" value="Glyas_Bleomycin-R_OHBP_Dase"/>
</dbReference>
<protein>
    <submittedName>
        <fullName evidence="2">VOC family protein</fullName>
    </submittedName>
</protein>
<dbReference type="PANTHER" id="PTHR33993">
    <property type="entry name" value="GLYOXALASE-RELATED"/>
    <property type="match status" value="1"/>
</dbReference>
<dbReference type="PANTHER" id="PTHR33993:SF5">
    <property type="entry name" value="GLYOXALASE"/>
    <property type="match status" value="1"/>
</dbReference>
<evidence type="ECO:0000259" key="1">
    <source>
        <dbReference type="PROSITE" id="PS51819"/>
    </source>
</evidence>
<keyword evidence="3" id="KW-1185">Reference proteome</keyword>
<dbReference type="SUPFAM" id="SSF54593">
    <property type="entry name" value="Glyoxalase/Bleomycin resistance protein/Dihydroxybiphenyl dioxygenase"/>
    <property type="match status" value="1"/>
</dbReference>
<dbReference type="Pfam" id="PF00903">
    <property type="entry name" value="Glyoxalase"/>
    <property type="match status" value="1"/>
</dbReference>